<evidence type="ECO:0000256" key="7">
    <source>
        <dbReference type="ARBA" id="ARBA00022692"/>
    </source>
</evidence>
<keyword evidence="12" id="KW-0511">Multifunctional enzyme</keyword>
<evidence type="ECO:0000256" key="5">
    <source>
        <dbReference type="ARBA" id="ARBA00022475"/>
    </source>
</evidence>
<keyword evidence="4 17" id="KW-0813">Transport</keyword>
<comment type="function">
    <text evidence="18">This protein is part of the stalk that links CF(0) to CF(1). It either transmits conformational changes from CF(0) to CF(1) or is implicated in proton conduction.</text>
</comment>
<evidence type="ECO:0000256" key="2">
    <source>
        <dbReference type="ARBA" id="ARBA00010377"/>
    </source>
</evidence>
<comment type="similarity">
    <text evidence="3">In the N-terminal section; belongs to the ATPase B chain family.</text>
</comment>
<dbReference type="PRINTS" id="PR00125">
    <property type="entry name" value="ATPASEDELTA"/>
</dbReference>
<proteinExistence type="inferred from homology"/>
<dbReference type="InterPro" id="IPR002146">
    <property type="entry name" value="ATP_synth_b/b'su_bac/chlpt"/>
</dbReference>
<keyword evidence="9 17" id="KW-1133">Transmembrane helix</keyword>
<evidence type="ECO:0000313" key="20">
    <source>
        <dbReference type="Proteomes" id="UP000192534"/>
    </source>
</evidence>
<dbReference type="Pfam" id="PF00430">
    <property type="entry name" value="ATP-synt_B"/>
    <property type="match status" value="1"/>
</dbReference>
<evidence type="ECO:0000256" key="3">
    <source>
        <dbReference type="ARBA" id="ARBA00010811"/>
    </source>
</evidence>
<evidence type="ECO:0000256" key="18">
    <source>
        <dbReference type="HAMAP-Rule" id="MF_01416"/>
    </source>
</evidence>
<dbReference type="CDD" id="cd06503">
    <property type="entry name" value="ATP-synt_Fo_b"/>
    <property type="match status" value="1"/>
</dbReference>
<comment type="function">
    <text evidence="14">This fusion protein includes a component of the F(0) channel (subunit b) and of the F(1) subunit (subunit delta). Two copies of subunit b and one of delta together form the peripheral 'stator' stalk which links F(1) to F(0).</text>
</comment>
<dbReference type="RefSeq" id="WP_083122769.1">
    <property type="nucleotide sequence ID" value="NZ_JACKUO010000009.1"/>
</dbReference>
<keyword evidence="11 17" id="KW-0472">Membrane</keyword>
<keyword evidence="10 17" id="KW-0406">Ion transport</keyword>
<dbReference type="SUPFAM" id="SSF81573">
    <property type="entry name" value="F1F0 ATP synthase subunit B, membrane domain"/>
    <property type="match status" value="1"/>
</dbReference>
<dbReference type="Proteomes" id="UP000192534">
    <property type="component" value="Unassembled WGS sequence"/>
</dbReference>
<evidence type="ECO:0000256" key="11">
    <source>
        <dbReference type="ARBA" id="ARBA00023136"/>
    </source>
</evidence>
<dbReference type="Gene3D" id="1.20.5.620">
    <property type="entry name" value="F1F0 ATP synthase subunit B, membrane domain"/>
    <property type="match status" value="1"/>
</dbReference>
<comment type="similarity">
    <text evidence="2">In the C-terminal section; belongs to the ATPase delta chain family.</text>
</comment>
<dbReference type="NCBIfam" id="NF009967">
    <property type="entry name" value="PRK13430.1"/>
    <property type="match status" value="1"/>
</dbReference>
<dbReference type="InterPro" id="IPR028987">
    <property type="entry name" value="ATP_synth_B-like_membr_sf"/>
</dbReference>
<dbReference type="OrthoDB" id="5242917at2"/>
<dbReference type="AlphaFoldDB" id="A0A1X0IJ02"/>
<evidence type="ECO:0000256" key="10">
    <source>
        <dbReference type="ARBA" id="ARBA00023065"/>
    </source>
</evidence>
<dbReference type="Pfam" id="PF00213">
    <property type="entry name" value="OSCP"/>
    <property type="match status" value="1"/>
</dbReference>
<keyword evidence="18" id="KW-0139">CF(1)</keyword>
<comment type="caution">
    <text evidence="19">The sequence shown here is derived from an EMBL/GenBank/DDBJ whole genome shotgun (WGS) entry which is preliminary data.</text>
</comment>
<evidence type="ECO:0000256" key="4">
    <source>
        <dbReference type="ARBA" id="ARBA00022448"/>
    </source>
</evidence>
<comment type="function">
    <text evidence="17">Component of the F(0) channel, it forms part of the peripheral stalk, linking F(1) to F(0).</text>
</comment>
<dbReference type="GO" id="GO:0045259">
    <property type="term" value="C:proton-transporting ATP synthase complex"/>
    <property type="evidence" value="ECO:0007669"/>
    <property type="project" value="UniProtKB-KW"/>
</dbReference>
<organism evidence="19 20">
    <name type="scientific">Mycolicibacterium rhodesiae</name>
    <name type="common">Mycobacterium rhodesiae</name>
    <dbReference type="NCBI Taxonomy" id="36814"/>
    <lineage>
        <taxon>Bacteria</taxon>
        <taxon>Bacillati</taxon>
        <taxon>Actinomycetota</taxon>
        <taxon>Actinomycetes</taxon>
        <taxon>Mycobacteriales</taxon>
        <taxon>Mycobacteriaceae</taxon>
        <taxon>Mycolicibacterium</taxon>
    </lineage>
</organism>
<keyword evidence="7 17" id="KW-0812">Transmembrane</keyword>
<sequence length="443" mass="47736">MSTFIGQLIGFAVIVAIIWRYVVPPLKKMMANQKEAVRTQLDDSAKAAARLADADKHHAKRVDEAKAEAKRIVEEARVDAEGITAQLRAQADVEVERIKVQGAQQVQLLRAQLIRQLRQDLGSESVRRAGELVRAHVADSQSQSATVDRFLDELDSMAPAAYTPEAGSDLRSASRDAQAAVVEKFDALSSDLSADALSALSDDLASVAGLLIAEPILARHLAESSGEVDAKKQLVHRLLDGKVGDKTLELLETAVSVRWSLTSDLVDVVEHVARLALLTRAERENQADEVEEQLFRFTRILDEQPRLTSLLGDYAAPAAGRIELLRKVLSDGTGANATATALLVQTVSLLRGDRADEAVLALAQLAVARRGEVVAQVSAAAELSSEQRTRLTEVLTRIYNHPVSVQLNIDPSLLGGLSVAVGDEVIDGTLSSRLDAAVTRLPD</sequence>
<dbReference type="InterPro" id="IPR000711">
    <property type="entry name" value="ATPase_OSCP/dsu"/>
</dbReference>
<comment type="similarity">
    <text evidence="17">Belongs to the ATPase B chain family.</text>
</comment>
<evidence type="ECO:0000256" key="15">
    <source>
        <dbReference type="ARBA" id="ARBA00025198"/>
    </source>
</evidence>
<comment type="subcellular location">
    <subcellularLocation>
        <location evidence="18">Cell membrane</location>
        <topology evidence="18">Peripheral membrane protein</topology>
    </subcellularLocation>
    <subcellularLocation>
        <location evidence="1 17">Cell membrane</location>
        <topology evidence="1 17">Single-pass membrane protein</topology>
    </subcellularLocation>
</comment>
<accession>A0A1X0IJ02</accession>
<evidence type="ECO:0000256" key="17">
    <source>
        <dbReference type="HAMAP-Rule" id="MF_01398"/>
    </source>
</evidence>
<evidence type="ECO:0000256" key="12">
    <source>
        <dbReference type="ARBA" id="ARBA00023268"/>
    </source>
</evidence>
<evidence type="ECO:0000256" key="1">
    <source>
        <dbReference type="ARBA" id="ARBA00004162"/>
    </source>
</evidence>
<dbReference type="NCBIfam" id="NF009961">
    <property type="entry name" value="PRK13428.1"/>
    <property type="match status" value="1"/>
</dbReference>
<keyword evidence="20" id="KW-1185">Reference proteome</keyword>
<comment type="similarity">
    <text evidence="18">Belongs to the ATPase delta chain family.</text>
</comment>
<evidence type="ECO:0000256" key="16">
    <source>
        <dbReference type="ARBA" id="ARBA00025830"/>
    </source>
</evidence>
<dbReference type="GO" id="GO:0005886">
    <property type="term" value="C:plasma membrane"/>
    <property type="evidence" value="ECO:0007669"/>
    <property type="project" value="UniProtKB-SubCell"/>
</dbReference>
<keyword evidence="8 17" id="KW-0375">Hydrogen ion transport</keyword>
<gene>
    <name evidence="18" type="primary">atpH</name>
    <name evidence="17" type="synonym">atpF</name>
    <name evidence="19" type="ORF">BST42_26910</name>
</gene>
<keyword evidence="5 17" id="KW-1003">Cell membrane</keyword>
<dbReference type="PANTHER" id="PTHR11910">
    <property type="entry name" value="ATP SYNTHASE DELTA CHAIN"/>
    <property type="match status" value="1"/>
</dbReference>
<evidence type="ECO:0000256" key="13">
    <source>
        <dbReference type="ARBA" id="ARBA00023310"/>
    </source>
</evidence>
<comment type="subunit">
    <text evidence="16 17">F-type ATPases have 2 components, F(1) - the catalytic core - and F(0) - the membrane proton channel. F(1) has five subunits: alpha(3), beta(3), gamma(1), delta(1), epsilon(1). F(0) has three main subunits: a(1), b(2) and c(10-14). The alpha and beta chains form an alternating ring which encloses part of the gamma chain. F(1) is attached to F(0) by a central stalk formed by the gamma and epsilon chains, while a peripheral stalk is formed by the delta and b chains.</text>
</comment>
<evidence type="ECO:0000256" key="9">
    <source>
        <dbReference type="ARBA" id="ARBA00022989"/>
    </source>
</evidence>
<comment type="function">
    <text evidence="15 17">F(1)F(0) ATP synthase produces ATP from ADP in the presence of a proton or sodium gradient. F-type ATPases consist of two structural domains, F(1) containing the extramembraneous catalytic core and F(0) containing the membrane proton channel, linked together by a central stalk and a peripheral stalk. During catalysis, ATP synthesis in the catalytic domain of F(1) is coupled via a rotary mechanism of the central stalk subunits to proton translocation.</text>
</comment>
<feature type="transmembrane region" description="Helical" evidence="17">
    <location>
        <begin position="6"/>
        <end position="23"/>
    </location>
</feature>
<name>A0A1X0IJ02_MYCRH</name>
<evidence type="ECO:0000256" key="8">
    <source>
        <dbReference type="ARBA" id="ARBA00022781"/>
    </source>
</evidence>
<evidence type="ECO:0000256" key="14">
    <source>
        <dbReference type="ARBA" id="ARBA00024925"/>
    </source>
</evidence>
<keyword evidence="6 17" id="KW-0138">CF(0)</keyword>
<dbReference type="GO" id="GO:0046933">
    <property type="term" value="F:proton-transporting ATP synthase activity, rotational mechanism"/>
    <property type="evidence" value="ECO:0007669"/>
    <property type="project" value="UniProtKB-UniRule"/>
</dbReference>
<dbReference type="HAMAP" id="MF_01398">
    <property type="entry name" value="ATP_synth_b_bprime"/>
    <property type="match status" value="1"/>
</dbReference>
<protein>
    <recommendedName>
        <fullName evidence="17 18">Multifunctional fusion protein</fullName>
    </recommendedName>
    <domain>
        <recommendedName>
            <fullName evidence="17">ATP synthase subunit b</fullName>
        </recommendedName>
        <alternativeName>
            <fullName evidence="17">ATP synthase F(0) sector subunit b</fullName>
        </alternativeName>
        <alternativeName>
            <fullName evidence="17">ATPase subunit I</fullName>
        </alternativeName>
        <alternativeName>
            <fullName evidence="17">F-type ATPase subunit b</fullName>
            <shortName evidence="17">F-ATPase subunit b</shortName>
        </alternativeName>
    </domain>
    <domain>
        <recommendedName>
            <fullName evidence="18">ATP synthase subunit delta</fullName>
        </recommendedName>
        <alternativeName>
            <fullName evidence="18">ATP synthase F(1) sector subunit delta</fullName>
        </alternativeName>
        <alternativeName>
            <fullName evidence="18">F-type ATPase subunit delta</fullName>
            <shortName evidence="18">F-ATPase subunit delta</shortName>
        </alternativeName>
    </domain>
</protein>
<evidence type="ECO:0000256" key="6">
    <source>
        <dbReference type="ARBA" id="ARBA00022547"/>
    </source>
</evidence>
<keyword evidence="13 17" id="KW-0066">ATP synthesis</keyword>
<dbReference type="HAMAP" id="MF_01416">
    <property type="entry name" value="ATP_synth_delta_bact"/>
    <property type="match status" value="1"/>
</dbReference>
<evidence type="ECO:0000313" key="19">
    <source>
        <dbReference type="EMBL" id="ORB47745.1"/>
    </source>
</evidence>
<dbReference type="EMBL" id="MVIH01000024">
    <property type="protein sequence ID" value="ORB47745.1"/>
    <property type="molecule type" value="Genomic_DNA"/>
</dbReference>
<reference evidence="19 20" key="1">
    <citation type="submission" date="2016-12" db="EMBL/GenBank/DDBJ databases">
        <title>The new phylogeny of genus Mycobacterium.</title>
        <authorList>
            <person name="Tortoli E."/>
            <person name="Trovato A."/>
            <person name="Cirillo D.M."/>
        </authorList>
    </citation>
    <scope>NUCLEOTIDE SEQUENCE [LARGE SCALE GENOMIC DNA]</scope>
    <source>
        <strain evidence="19 20">DSM 44223</strain>
    </source>
</reference>